<organism evidence="1 2">
    <name type="scientific">[Ruminococcus] lactaris ATCC 29176</name>
    <dbReference type="NCBI Taxonomy" id="471875"/>
    <lineage>
        <taxon>Bacteria</taxon>
        <taxon>Bacillati</taxon>
        <taxon>Bacillota</taxon>
        <taxon>Clostridia</taxon>
        <taxon>Lachnospirales</taxon>
        <taxon>Lachnospiraceae</taxon>
        <taxon>Mediterraneibacter</taxon>
    </lineage>
</organism>
<dbReference type="EMBL" id="ABOU02000023">
    <property type="protein sequence ID" value="EDY33520.1"/>
    <property type="molecule type" value="Genomic_DNA"/>
</dbReference>
<reference evidence="1 2" key="2">
    <citation type="submission" date="2008-08" db="EMBL/GenBank/DDBJ databases">
        <authorList>
            <person name="Fulton L."/>
            <person name="Clifton S."/>
            <person name="Fulton B."/>
            <person name="Xu J."/>
            <person name="Minx P."/>
            <person name="Pepin K.H."/>
            <person name="Johnson M."/>
            <person name="Bhonagiri V."/>
            <person name="Nash W.E."/>
            <person name="Mardis E.R."/>
            <person name="Wilson R.K."/>
        </authorList>
    </citation>
    <scope>NUCLEOTIDE SEQUENCE [LARGE SCALE GENOMIC DNA]</scope>
    <source>
        <strain evidence="1 2">ATCC 29176</strain>
    </source>
</reference>
<keyword evidence="2" id="KW-1185">Reference proteome</keyword>
<comment type="caution">
    <text evidence="1">The sequence shown here is derived from an EMBL/GenBank/DDBJ whole genome shotgun (WGS) entry which is preliminary data.</text>
</comment>
<accession>B5CMG2</accession>
<reference evidence="1 2" key="1">
    <citation type="submission" date="2008-08" db="EMBL/GenBank/DDBJ databases">
        <title>Draft genome sequence of Ruminococcus lactaris ATCC 29176.</title>
        <authorList>
            <person name="Sudarsanam P."/>
            <person name="Ley R."/>
            <person name="Guruge J."/>
            <person name="Turnbaugh P.J."/>
            <person name="Mahowald M."/>
            <person name="Liep D."/>
            <person name="Gordon J."/>
        </authorList>
    </citation>
    <scope>NUCLEOTIDE SEQUENCE [LARGE SCALE GENOMIC DNA]</scope>
    <source>
        <strain evidence="1 2">ATCC 29176</strain>
    </source>
</reference>
<proteinExistence type="predicted"/>
<dbReference type="AlphaFoldDB" id="B5CMG2"/>
<evidence type="ECO:0000313" key="2">
    <source>
        <dbReference type="Proteomes" id="UP000003254"/>
    </source>
</evidence>
<dbReference type="Proteomes" id="UP000003254">
    <property type="component" value="Unassembled WGS sequence"/>
</dbReference>
<protein>
    <submittedName>
        <fullName evidence="1">Uncharacterized protein</fullName>
    </submittedName>
</protein>
<evidence type="ECO:0000313" key="1">
    <source>
        <dbReference type="EMBL" id="EDY33520.1"/>
    </source>
</evidence>
<name>B5CMG2_9FIRM</name>
<gene>
    <name evidence="1" type="ORF">RUMLAC_00638</name>
</gene>
<sequence length="39" mass="4715">MSDLLTSSGIFCKIRIDKVKEKRFSVVSYDRMELYIWKK</sequence>
<dbReference type="HOGENOM" id="CLU_3316459_0_0_9"/>